<reference evidence="1 2" key="1">
    <citation type="submission" date="2016-01" db="EMBL/GenBank/DDBJ databases">
        <authorList>
            <person name="Regsiter A."/>
            <person name="william w."/>
        </authorList>
    </citation>
    <scope>NUCLEOTIDE SEQUENCE [LARGE SCALE GENOMIC DNA]</scope>
    <source>
        <strain evidence="1 2">B6</strain>
    </source>
</reference>
<name>A0A822VCC7_AGRTU</name>
<organism evidence="1 2">
    <name type="scientific">Agrobacterium tumefaciens str. B6</name>
    <dbReference type="NCBI Taxonomy" id="1183423"/>
    <lineage>
        <taxon>Bacteria</taxon>
        <taxon>Pseudomonadati</taxon>
        <taxon>Pseudomonadota</taxon>
        <taxon>Alphaproteobacteria</taxon>
        <taxon>Hyphomicrobiales</taxon>
        <taxon>Rhizobiaceae</taxon>
        <taxon>Rhizobium/Agrobacterium group</taxon>
        <taxon>Agrobacterium</taxon>
        <taxon>Agrobacterium tumefaciens complex</taxon>
    </lineage>
</organism>
<protein>
    <submittedName>
        <fullName evidence="1">Uncharacterized protein</fullName>
    </submittedName>
</protein>
<accession>A0A822VCC7</accession>
<dbReference type="EMBL" id="FCNL01000040">
    <property type="protein sequence ID" value="CVI24449.1"/>
    <property type="molecule type" value="Genomic_DNA"/>
</dbReference>
<dbReference type="AlphaFoldDB" id="A0A822VCC7"/>
<dbReference type="Proteomes" id="UP000192074">
    <property type="component" value="Unassembled WGS sequence"/>
</dbReference>
<gene>
    <name evidence="1" type="ORF">AGR4A_pAt10130</name>
</gene>
<comment type="caution">
    <text evidence="1">The sequence shown here is derived from an EMBL/GenBank/DDBJ whole genome shotgun (WGS) entry which is preliminary data.</text>
</comment>
<sequence length="68" mass="7550">MKLSGDESILKLALVTFAEQTASDSRQKIAIDLKCGRMYRLSPHLDIVEDTRNTGSSNAVRSITRLVQ</sequence>
<evidence type="ECO:0000313" key="2">
    <source>
        <dbReference type="Proteomes" id="UP000192074"/>
    </source>
</evidence>
<evidence type="ECO:0000313" key="1">
    <source>
        <dbReference type="EMBL" id="CVI24449.1"/>
    </source>
</evidence>
<proteinExistence type="predicted"/>